<dbReference type="RefSeq" id="WP_191283099.1">
    <property type="nucleotide sequence ID" value="NZ_BNAI01000003.1"/>
</dbReference>
<evidence type="ECO:0000313" key="1">
    <source>
        <dbReference type="EMBL" id="GHF17095.1"/>
    </source>
</evidence>
<accession>A0A8J3GQV7</accession>
<reference evidence="1" key="1">
    <citation type="journal article" date="2014" name="Int. J. Syst. Evol. Microbiol.">
        <title>Complete genome sequence of Corynebacterium casei LMG S-19264T (=DSM 44701T), isolated from a smear-ripened cheese.</title>
        <authorList>
            <consortium name="US DOE Joint Genome Institute (JGI-PGF)"/>
            <person name="Walter F."/>
            <person name="Albersmeier A."/>
            <person name="Kalinowski J."/>
            <person name="Ruckert C."/>
        </authorList>
    </citation>
    <scope>NUCLEOTIDE SEQUENCE</scope>
    <source>
        <strain evidence="1">CGMCC 1.16548</strain>
    </source>
</reference>
<dbReference type="InterPro" id="IPR036116">
    <property type="entry name" value="FN3_sf"/>
</dbReference>
<name>A0A8J3GQV7_9MICO</name>
<proteinExistence type="predicted"/>
<evidence type="ECO:0000313" key="2">
    <source>
        <dbReference type="Proteomes" id="UP000617531"/>
    </source>
</evidence>
<dbReference type="Gene3D" id="2.60.40.10">
    <property type="entry name" value="Immunoglobulins"/>
    <property type="match status" value="1"/>
</dbReference>
<organism evidence="1 2">
    <name type="scientific">Pseudolysinimonas yzui</name>
    <dbReference type="NCBI Taxonomy" id="2708254"/>
    <lineage>
        <taxon>Bacteria</taxon>
        <taxon>Bacillati</taxon>
        <taxon>Actinomycetota</taxon>
        <taxon>Actinomycetes</taxon>
        <taxon>Micrococcales</taxon>
        <taxon>Microbacteriaceae</taxon>
        <taxon>Pseudolysinimonas</taxon>
    </lineage>
</organism>
<dbReference type="EMBL" id="BNAI01000003">
    <property type="protein sequence ID" value="GHF17095.1"/>
    <property type="molecule type" value="Genomic_DNA"/>
</dbReference>
<gene>
    <name evidence="1" type="ORF">GCM10011600_17320</name>
</gene>
<sequence>MGLTAETGGGSGEVLLRWTQNPEPDVVSYIVLRATTPGGSLTQIGTVSRLEVTQFQYVPFVDSQATVAYYRVRAVDSAGQEGPKSTEVCGAAPGFSC</sequence>
<dbReference type="GO" id="GO:0005975">
    <property type="term" value="P:carbohydrate metabolic process"/>
    <property type="evidence" value="ECO:0007669"/>
    <property type="project" value="UniProtKB-ARBA"/>
</dbReference>
<comment type="caution">
    <text evidence="1">The sequence shown here is derived from an EMBL/GenBank/DDBJ whole genome shotgun (WGS) entry which is preliminary data.</text>
</comment>
<dbReference type="SUPFAM" id="SSF49265">
    <property type="entry name" value="Fibronectin type III"/>
    <property type="match status" value="1"/>
</dbReference>
<reference evidence="1" key="2">
    <citation type="submission" date="2020-09" db="EMBL/GenBank/DDBJ databases">
        <authorList>
            <person name="Sun Q."/>
            <person name="Zhou Y."/>
        </authorList>
    </citation>
    <scope>NUCLEOTIDE SEQUENCE</scope>
    <source>
        <strain evidence="1">CGMCC 1.16548</strain>
    </source>
</reference>
<protein>
    <recommendedName>
        <fullName evidence="3">Fibronectin type III domain-containing protein</fullName>
    </recommendedName>
</protein>
<dbReference type="Proteomes" id="UP000617531">
    <property type="component" value="Unassembled WGS sequence"/>
</dbReference>
<dbReference type="InterPro" id="IPR013783">
    <property type="entry name" value="Ig-like_fold"/>
</dbReference>
<keyword evidence="2" id="KW-1185">Reference proteome</keyword>
<dbReference type="AlphaFoldDB" id="A0A8J3GQV7"/>
<evidence type="ECO:0008006" key="3">
    <source>
        <dbReference type="Google" id="ProtNLM"/>
    </source>
</evidence>